<name>A0ABT9I618_9ACTN</name>
<dbReference type="Proteomes" id="UP001233673">
    <property type="component" value="Unassembled WGS sequence"/>
</dbReference>
<reference evidence="4" key="1">
    <citation type="submission" date="2023-05" db="EMBL/GenBank/DDBJ databases">
        <title>Draft genome of Pseudofrankia sp. BMG5.37.</title>
        <authorList>
            <person name="Gtari M."/>
            <person name="Ghodhbane F."/>
            <person name="Sbissi I."/>
        </authorList>
    </citation>
    <scope>NUCLEOTIDE SEQUENCE [LARGE SCALE GENOMIC DNA]</scope>
    <source>
        <strain evidence="4">BMG 814</strain>
    </source>
</reference>
<feature type="domain" description="GGDEF" evidence="2">
    <location>
        <begin position="198"/>
        <end position="332"/>
    </location>
</feature>
<dbReference type="InterPro" id="IPR029787">
    <property type="entry name" value="Nucleotide_cyclase"/>
</dbReference>
<dbReference type="InterPro" id="IPR000160">
    <property type="entry name" value="GGDEF_dom"/>
</dbReference>
<dbReference type="SUPFAM" id="SSF141868">
    <property type="entry name" value="EAL domain-like"/>
    <property type="match status" value="1"/>
</dbReference>
<organism evidence="3 4">
    <name type="scientific">Blastococcus carthaginiensis</name>
    <dbReference type="NCBI Taxonomy" id="3050034"/>
    <lineage>
        <taxon>Bacteria</taxon>
        <taxon>Bacillati</taxon>
        <taxon>Actinomycetota</taxon>
        <taxon>Actinomycetes</taxon>
        <taxon>Geodermatophilales</taxon>
        <taxon>Geodermatophilaceae</taxon>
        <taxon>Blastococcus</taxon>
    </lineage>
</organism>
<dbReference type="PANTHER" id="PTHR33121">
    <property type="entry name" value="CYCLIC DI-GMP PHOSPHODIESTERASE PDEF"/>
    <property type="match status" value="1"/>
</dbReference>
<dbReference type="Pfam" id="PF00563">
    <property type="entry name" value="EAL"/>
    <property type="match status" value="1"/>
</dbReference>
<dbReference type="PROSITE" id="PS50887">
    <property type="entry name" value="GGDEF"/>
    <property type="match status" value="1"/>
</dbReference>
<dbReference type="Gene3D" id="3.30.70.270">
    <property type="match status" value="1"/>
</dbReference>
<dbReference type="SMART" id="SM00052">
    <property type="entry name" value="EAL"/>
    <property type="match status" value="1"/>
</dbReference>
<comment type="caution">
    <text evidence="3">The sequence shown here is derived from an EMBL/GenBank/DDBJ whole genome shotgun (WGS) entry which is preliminary data.</text>
</comment>
<dbReference type="InterPro" id="IPR035919">
    <property type="entry name" value="EAL_sf"/>
</dbReference>
<dbReference type="Gene3D" id="3.20.20.450">
    <property type="entry name" value="EAL domain"/>
    <property type="match status" value="1"/>
</dbReference>
<dbReference type="InterPro" id="IPR001633">
    <property type="entry name" value="EAL_dom"/>
</dbReference>
<dbReference type="SMART" id="SM00267">
    <property type="entry name" value="GGDEF"/>
    <property type="match status" value="1"/>
</dbReference>
<dbReference type="NCBIfam" id="TIGR00254">
    <property type="entry name" value="GGDEF"/>
    <property type="match status" value="1"/>
</dbReference>
<dbReference type="PROSITE" id="PS50883">
    <property type="entry name" value="EAL"/>
    <property type="match status" value="1"/>
</dbReference>
<dbReference type="Pfam" id="PF00990">
    <property type="entry name" value="GGDEF"/>
    <property type="match status" value="1"/>
</dbReference>
<dbReference type="RefSeq" id="WP_305997793.1">
    <property type="nucleotide sequence ID" value="NZ_JASNFN010000001.1"/>
</dbReference>
<protein>
    <submittedName>
        <fullName evidence="3">EAL domain-containing protein</fullName>
    </submittedName>
</protein>
<dbReference type="Gene3D" id="3.30.450.40">
    <property type="match status" value="1"/>
</dbReference>
<dbReference type="SUPFAM" id="SSF55781">
    <property type="entry name" value="GAF domain-like"/>
    <property type="match status" value="1"/>
</dbReference>
<dbReference type="CDD" id="cd01949">
    <property type="entry name" value="GGDEF"/>
    <property type="match status" value="1"/>
</dbReference>
<dbReference type="InterPro" id="IPR050706">
    <property type="entry name" value="Cyclic-di-GMP_PDE-like"/>
</dbReference>
<dbReference type="SMART" id="SM00065">
    <property type="entry name" value="GAF"/>
    <property type="match status" value="1"/>
</dbReference>
<dbReference type="InterPro" id="IPR003018">
    <property type="entry name" value="GAF"/>
</dbReference>
<keyword evidence="4" id="KW-1185">Reference proteome</keyword>
<dbReference type="Pfam" id="PF01590">
    <property type="entry name" value="GAF"/>
    <property type="match status" value="1"/>
</dbReference>
<gene>
    <name evidence="3" type="ORF">QOZ88_00025</name>
</gene>
<sequence length="596" mass="64302">MRLEASLPLMDFDEASAEVVRYLKANIPLGFWSVSRQEDGRQVYVSVQDDVYGRTVGDSHSWSDSYCQFMVTGEAPQIAPDAMAVPRFAAAGVTRELQIGAYIGVPIRAGDGSLFGTICGLDPEIQPASLVDHAPVLRLLADLLGRVLEAQTLRAEAEDRSFELRRLALHDQLTGLPNRAMFLDRLQHAVELHRRDHRPVAVLLFDLDDFKAVNDRLGHAAGDDLLASVGGRVLGALRSGDTLARLSGDEFAVLLEDGGDPLATGRRILDSMREPFVIAQGSAQIAAAVSMGIADLAGHDEPVAAEVLLSHADIAMYSAKGAGKHRIARYDPVMTLPGARDLALRTPLQRAIGAGEIGVVYQPIIDLRSGAPVAFEALARWRYDGEDIPPDVFVPMAARADLLPALTAHVLEVAAAQLARWSVEVGHRSLRMSVNISPAIIADPTFPDAVAGVISRYALAPEQLVLEITEDSLLADLTVARAVAGRLRSLGAGLALDDFGTGYSSLVHLRQIPLQYLKIDRGFTGDLDTNPVTERFMRALLALGRDLGLDVVVEGVERVEQADVLRQLGCRYAQGYLFARPGPAPTRLPTAELLRA</sequence>
<evidence type="ECO:0000313" key="4">
    <source>
        <dbReference type="Proteomes" id="UP001233673"/>
    </source>
</evidence>
<dbReference type="SUPFAM" id="SSF55073">
    <property type="entry name" value="Nucleotide cyclase"/>
    <property type="match status" value="1"/>
</dbReference>
<dbReference type="InterPro" id="IPR043128">
    <property type="entry name" value="Rev_trsase/Diguanyl_cyclase"/>
</dbReference>
<dbReference type="CDD" id="cd01948">
    <property type="entry name" value="EAL"/>
    <property type="match status" value="1"/>
</dbReference>
<evidence type="ECO:0000259" key="1">
    <source>
        <dbReference type="PROSITE" id="PS50883"/>
    </source>
</evidence>
<dbReference type="PANTHER" id="PTHR33121:SF79">
    <property type="entry name" value="CYCLIC DI-GMP PHOSPHODIESTERASE PDED-RELATED"/>
    <property type="match status" value="1"/>
</dbReference>
<dbReference type="InterPro" id="IPR029016">
    <property type="entry name" value="GAF-like_dom_sf"/>
</dbReference>
<evidence type="ECO:0000313" key="3">
    <source>
        <dbReference type="EMBL" id="MDP5181012.1"/>
    </source>
</evidence>
<feature type="domain" description="EAL" evidence="1">
    <location>
        <begin position="341"/>
        <end position="595"/>
    </location>
</feature>
<accession>A0ABT9I618</accession>
<proteinExistence type="predicted"/>
<dbReference type="EMBL" id="JASNFN010000001">
    <property type="protein sequence ID" value="MDP5181012.1"/>
    <property type="molecule type" value="Genomic_DNA"/>
</dbReference>
<evidence type="ECO:0000259" key="2">
    <source>
        <dbReference type="PROSITE" id="PS50887"/>
    </source>
</evidence>